<dbReference type="AlphaFoldDB" id="A0A7J7MFU7"/>
<keyword evidence="1" id="KW-1133">Transmembrane helix</keyword>
<dbReference type="OrthoDB" id="784738at2759"/>
<sequence>MSSSTSSSVFLSKHYILGLPLLALVLFWTGSFSSLFSSVLTLTTLVISTVLLFTFSKRKLMLKEAEVRNEFLNSGQENLAVMVEDLQPEFEAVILKKEPEEVVVDQIHDYSVQEDLLSMRSESVDILSTSEDSDVDSPFWRNYIDQFPPCSADSIPDDDSFIEIALPGGHYICPKEEPKVMYHRSFSEFLPESLFRQEGFMELLAEINEMNEEENMIEIDISMGSIMCSRVEIEA</sequence>
<dbReference type="EMBL" id="JACGCM010001557">
    <property type="protein sequence ID" value="KAF6153751.1"/>
    <property type="molecule type" value="Genomic_DNA"/>
</dbReference>
<comment type="caution">
    <text evidence="2">The sequence shown here is derived from an EMBL/GenBank/DDBJ whole genome shotgun (WGS) entry which is preliminary data.</text>
</comment>
<keyword evidence="1" id="KW-0812">Transmembrane</keyword>
<evidence type="ECO:0000313" key="2">
    <source>
        <dbReference type="EMBL" id="KAF6153751.1"/>
    </source>
</evidence>
<gene>
    <name evidence="2" type="ORF">GIB67_000984</name>
</gene>
<dbReference type="PANTHER" id="PTHR35708">
    <property type="entry name" value="GB|AAD25831.1"/>
    <property type="match status" value="1"/>
</dbReference>
<keyword evidence="1" id="KW-0472">Membrane</keyword>
<dbReference type="PANTHER" id="PTHR35708:SF3">
    <property type="entry name" value="GB|AAD25831.1"/>
    <property type="match status" value="1"/>
</dbReference>
<evidence type="ECO:0000313" key="3">
    <source>
        <dbReference type="Proteomes" id="UP000541444"/>
    </source>
</evidence>
<keyword evidence="3" id="KW-1185">Reference proteome</keyword>
<feature type="transmembrane region" description="Helical" evidence="1">
    <location>
        <begin position="35"/>
        <end position="55"/>
    </location>
</feature>
<protein>
    <submittedName>
        <fullName evidence="2">Uncharacterized protein</fullName>
    </submittedName>
</protein>
<proteinExistence type="predicted"/>
<organism evidence="2 3">
    <name type="scientific">Kingdonia uniflora</name>
    <dbReference type="NCBI Taxonomy" id="39325"/>
    <lineage>
        <taxon>Eukaryota</taxon>
        <taxon>Viridiplantae</taxon>
        <taxon>Streptophyta</taxon>
        <taxon>Embryophyta</taxon>
        <taxon>Tracheophyta</taxon>
        <taxon>Spermatophyta</taxon>
        <taxon>Magnoliopsida</taxon>
        <taxon>Ranunculales</taxon>
        <taxon>Circaeasteraceae</taxon>
        <taxon>Kingdonia</taxon>
    </lineage>
</organism>
<evidence type="ECO:0000256" key="1">
    <source>
        <dbReference type="SAM" id="Phobius"/>
    </source>
</evidence>
<accession>A0A7J7MFU7</accession>
<dbReference type="Proteomes" id="UP000541444">
    <property type="component" value="Unassembled WGS sequence"/>
</dbReference>
<reference evidence="2 3" key="1">
    <citation type="journal article" date="2020" name="IScience">
        <title>Genome Sequencing of the Endangered Kingdonia uniflora (Circaeasteraceae, Ranunculales) Reveals Potential Mechanisms of Evolutionary Specialization.</title>
        <authorList>
            <person name="Sun Y."/>
            <person name="Deng T."/>
            <person name="Zhang A."/>
            <person name="Moore M.J."/>
            <person name="Landis J.B."/>
            <person name="Lin N."/>
            <person name="Zhang H."/>
            <person name="Zhang X."/>
            <person name="Huang J."/>
            <person name="Zhang X."/>
            <person name="Sun H."/>
            <person name="Wang H."/>
        </authorList>
    </citation>
    <scope>NUCLEOTIDE SEQUENCE [LARGE SCALE GENOMIC DNA]</scope>
    <source>
        <strain evidence="2">TB1705</strain>
        <tissue evidence="2">Leaf</tissue>
    </source>
</reference>
<feature type="transmembrane region" description="Helical" evidence="1">
    <location>
        <begin position="12"/>
        <end position="29"/>
    </location>
</feature>
<name>A0A7J7MFU7_9MAGN</name>